<dbReference type="PROSITE" id="PS50863">
    <property type="entry name" value="B3"/>
    <property type="match status" value="1"/>
</dbReference>
<dbReference type="Gene3D" id="2.40.330.10">
    <property type="entry name" value="DNA-binding pseudobarrel domain"/>
    <property type="match status" value="1"/>
</dbReference>
<dbReference type="GO" id="GO:0005634">
    <property type="term" value="C:nucleus"/>
    <property type="evidence" value="ECO:0007669"/>
    <property type="project" value="UniProtKB-SubCell"/>
</dbReference>
<dbReference type="Pfam" id="PF02362">
    <property type="entry name" value="B3"/>
    <property type="match status" value="1"/>
</dbReference>
<keyword evidence="4" id="KW-0804">Transcription</keyword>
<evidence type="ECO:0000256" key="2">
    <source>
        <dbReference type="ARBA" id="ARBA00023015"/>
    </source>
</evidence>
<dbReference type="EMBL" id="JAJSOW010000105">
    <property type="protein sequence ID" value="KAI9164806.1"/>
    <property type="molecule type" value="Genomic_DNA"/>
</dbReference>
<dbReference type="GO" id="GO:0003677">
    <property type="term" value="F:DNA binding"/>
    <property type="evidence" value="ECO:0007669"/>
    <property type="project" value="UniProtKB-KW"/>
</dbReference>
<protein>
    <recommendedName>
        <fullName evidence="6">TF-B3 domain-containing protein</fullName>
    </recommendedName>
</protein>
<evidence type="ECO:0000256" key="4">
    <source>
        <dbReference type="ARBA" id="ARBA00023163"/>
    </source>
</evidence>
<evidence type="ECO:0000256" key="1">
    <source>
        <dbReference type="ARBA" id="ARBA00004123"/>
    </source>
</evidence>
<proteinExistence type="predicted"/>
<accession>A0AAD5NJG3</accession>
<keyword evidence="5" id="KW-0539">Nucleus</keyword>
<dbReference type="InterPro" id="IPR015300">
    <property type="entry name" value="DNA-bd_pseudobarrel_sf"/>
</dbReference>
<dbReference type="Proteomes" id="UP001064489">
    <property type="component" value="Chromosome 10"/>
</dbReference>
<evidence type="ECO:0000313" key="7">
    <source>
        <dbReference type="EMBL" id="KAI9164806.1"/>
    </source>
</evidence>
<comment type="subcellular location">
    <subcellularLocation>
        <location evidence="1">Nucleus</location>
    </subcellularLocation>
</comment>
<sequence length="144" mass="16853">MAAIFYKRLTRSDIDHKKLAVPTSALPYFLGILQEKHYVDLPVIDWAGQLRHFRIYTRPEDIYKKPVFTKGWPQFVRAKGLREGDEVIFSVNQDGDGRLQYRILVLRRPQLFSLSGDPIIRDFNEPEFIVPDPAAPIYELDLFF</sequence>
<dbReference type="CDD" id="cd10017">
    <property type="entry name" value="B3_DNA"/>
    <property type="match status" value="1"/>
</dbReference>
<keyword evidence="8" id="KW-1185">Reference proteome</keyword>
<keyword evidence="3" id="KW-0238">DNA-binding</keyword>
<dbReference type="SUPFAM" id="SSF101936">
    <property type="entry name" value="DNA-binding pseudobarrel domain"/>
    <property type="match status" value="1"/>
</dbReference>
<feature type="domain" description="TF-B3" evidence="6">
    <location>
        <begin position="46"/>
        <end position="109"/>
    </location>
</feature>
<dbReference type="AlphaFoldDB" id="A0AAD5NJG3"/>
<organism evidence="7 8">
    <name type="scientific">Acer negundo</name>
    <name type="common">Box elder</name>
    <dbReference type="NCBI Taxonomy" id="4023"/>
    <lineage>
        <taxon>Eukaryota</taxon>
        <taxon>Viridiplantae</taxon>
        <taxon>Streptophyta</taxon>
        <taxon>Embryophyta</taxon>
        <taxon>Tracheophyta</taxon>
        <taxon>Spermatophyta</taxon>
        <taxon>Magnoliopsida</taxon>
        <taxon>eudicotyledons</taxon>
        <taxon>Gunneridae</taxon>
        <taxon>Pentapetalae</taxon>
        <taxon>rosids</taxon>
        <taxon>malvids</taxon>
        <taxon>Sapindales</taxon>
        <taxon>Sapindaceae</taxon>
        <taxon>Hippocastanoideae</taxon>
        <taxon>Acereae</taxon>
        <taxon>Acer</taxon>
    </lineage>
</organism>
<gene>
    <name evidence="7" type="ORF">LWI28_002406</name>
</gene>
<dbReference type="InterPro" id="IPR003340">
    <property type="entry name" value="B3_DNA-bd"/>
</dbReference>
<keyword evidence="2" id="KW-0805">Transcription regulation</keyword>
<evidence type="ECO:0000256" key="5">
    <source>
        <dbReference type="ARBA" id="ARBA00023242"/>
    </source>
</evidence>
<evidence type="ECO:0000256" key="3">
    <source>
        <dbReference type="ARBA" id="ARBA00023125"/>
    </source>
</evidence>
<reference evidence="7" key="1">
    <citation type="journal article" date="2022" name="Plant J.">
        <title>Strategies of tolerance reflected in two North American maple genomes.</title>
        <authorList>
            <person name="McEvoy S.L."/>
            <person name="Sezen U.U."/>
            <person name="Trouern-Trend A."/>
            <person name="McMahon S.M."/>
            <person name="Schaberg P.G."/>
            <person name="Yang J."/>
            <person name="Wegrzyn J.L."/>
            <person name="Swenson N.G."/>
        </authorList>
    </citation>
    <scope>NUCLEOTIDE SEQUENCE</scope>
    <source>
        <strain evidence="7">91603</strain>
    </source>
</reference>
<comment type="caution">
    <text evidence="7">The sequence shown here is derived from an EMBL/GenBank/DDBJ whole genome shotgun (WGS) entry which is preliminary data.</text>
</comment>
<evidence type="ECO:0000313" key="8">
    <source>
        <dbReference type="Proteomes" id="UP001064489"/>
    </source>
</evidence>
<evidence type="ECO:0000259" key="6">
    <source>
        <dbReference type="PROSITE" id="PS50863"/>
    </source>
</evidence>
<name>A0AAD5NJG3_ACENE</name>
<reference evidence="7" key="2">
    <citation type="submission" date="2023-02" db="EMBL/GenBank/DDBJ databases">
        <authorList>
            <person name="Swenson N.G."/>
            <person name="Wegrzyn J.L."/>
            <person name="Mcevoy S.L."/>
        </authorList>
    </citation>
    <scope>NUCLEOTIDE SEQUENCE</scope>
    <source>
        <strain evidence="7">91603</strain>
        <tissue evidence="7">Leaf</tissue>
    </source>
</reference>